<protein>
    <submittedName>
        <fullName evidence="1">Uncharacterized protein</fullName>
    </submittedName>
</protein>
<reference evidence="1 2" key="1">
    <citation type="submission" date="2024-06" db="EMBL/GenBank/DDBJ databases">
        <title>The Natural Products Discovery Center: Release of the First 8490 Sequenced Strains for Exploring Actinobacteria Biosynthetic Diversity.</title>
        <authorList>
            <person name="Kalkreuter E."/>
            <person name="Kautsar S.A."/>
            <person name="Yang D."/>
            <person name="Bader C.D."/>
            <person name="Teijaro C.N."/>
            <person name="Fluegel L."/>
            <person name="Davis C.M."/>
            <person name="Simpson J.R."/>
            <person name="Lauterbach L."/>
            <person name="Steele A.D."/>
            <person name="Gui C."/>
            <person name="Meng S."/>
            <person name="Li G."/>
            <person name="Viehrig K."/>
            <person name="Ye F."/>
            <person name="Su P."/>
            <person name="Kiefer A.F."/>
            <person name="Nichols A."/>
            <person name="Cepeda A.J."/>
            <person name="Yan W."/>
            <person name="Fan B."/>
            <person name="Jiang Y."/>
            <person name="Adhikari A."/>
            <person name="Zheng C.-J."/>
            <person name="Schuster L."/>
            <person name="Cowan T.M."/>
            <person name="Smanski M.J."/>
            <person name="Chevrette M.G."/>
            <person name="De Carvalho L.P.S."/>
            <person name="Shen B."/>
        </authorList>
    </citation>
    <scope>NUCLEOTIDE SEQUENCE [LARGE SCALE GENOMIC DNA]</scope>
    <source>
        <strain evidence="1 2">NPDC001166</strain>
    </source>
</reference>
<keyword evidence="2" id="KW-1185">Reference proteome</keyword>
<name>A0ABV1UDC7_9ACTN</name>
<accession>A0ABV1UDC7</accession>
<sequence>MSAELRTAIINLLVTKALEIDEPDWCAGHRTNAAQFKPDITHYGPEHIVEINGFPVLQAMLAQSPYAERAPRDLTLYVEQGDFTGSYSPAEVEQLADALVQAGQQLRLLGRDLAHLLAGGAL</sequence>
<dbReference type="EMBL" id="JBEPAZ010000030">
    <property type="protein sequence ID" value="MER6431572.1"/>
    <property type="molecule type" value="Genomic_DNA"/>
</dbReference>
<dbReference type="Pfam" id="PF21848">
    <property type="entry name" value="DUF6907"/>
    <property type="match status" value="1"/>
</dbReference>
<organism evidence="1 2">
    <name type="scientific">Streptomyces sp. 900105245</name>
    <dbReference type="NCBI Taxonomy" id="3154379"/>
    <lineage>
        <taxon>Bacteria</taxon>
        <taxon>Bacillati</taxon>
        <taxon>Actinomycetota</taxon>
        <taxon>Actinomycetes</taxon>
        <taxon>Kitasatosporales</taxon>
        <taxon>Streptomycetaceae</taxon>
        <taxon>Streptomyces</taxon>
    </lineage>
</organism>
<gene>
    <name evidence="1" type="ORF">ABT272_28155</name>
</gene>
<proteinExistence type="predicted"/>
<evidence type="ECO:0000313" key="1">
    <source>
        <dbReference type="EMBL" id="MER6431572.1"/>
    </source>
</evidence>
<dbReference type="RefSeq" id="WP_352064658.1">
    <property type="nucleotide sequence ID" value="NZ_JBEPAZ010000030.1"/>
</dbReference>
<evidence type="ECO:0000313" key="2">
    <source>
        <dbReference type="Proteomes" id="UP001470023"/>
    </source>
</evidence>
<dbReference type="InterPro" id="IPR054202">
    <property type="entry name" value="DUF6907"/>
</dbReference>
<comment type="caution">
    <text evidence="1">The sequence shown here is derived from an EMBL/GenBank/DDBJ whole genome shotgun (WGS) entry which is preliminary data.</text>
</comment>
<dbReference type="Proteomes" id="UP001470023">
    <property type="component" value="Unassembled WGS sequence"/>
</dbReference>